<protein>
    <submittedName>
        <fullName evidence="7">Histone deacetylase family protein</fullName>
    </submittedName>
</protein>
<reference evidence="7 8" key="1">
    <citation type="submission" date="2019-04" db="EMBL/GenBank/DDBJ databases">
        <title>Phreatobacter aquaticus sp. nov.</title>
        <authorList>
            <person name="Choi A."/>
        </authorList>
    </citation>
    <scope>NUCLEOTIDE SEQUENCE [LARGE SCALE GENOMIC DNA]</scope>
    <source>
        <strain evidence="7 8">KCTC 52518</strain>
    </source>
</reference>
<dbReference type="GO" id="GO:0004407">
    <property type="term" value="F:histone deacetylase activity"/>
    <property type="evidence" value="ECO:0007669"/>
    <property type="project" value="TreeGrafter"/>
</dbReference>
<dbReference type="InterPro" id="IPR037138">
    <property type="entry name" value="His_deacetylse_dom_sf"/>
</dbReference>
<name>A0A4D7AUJ5_9HYPH</name>
<gene>
    <name evidence="7" type="ORF">E8M01_10030</name>
</gene>
<dbReference type="RefSeq" id="WP_136959992.1">
    <property type="nucleotide sequence ID" value="NZ_CP039690.1"/>
</dbReference>
<evidence type="ECO:0000256" key="1">
    <source>
        <dbReference type="ARBA" id="ARBA00001947"/>
    </source>
</evidence>
<dbReference type="OrthoDB" id="9808367at2"/>
<proteinExistence type="inferred from homology"/>
<keyword evidence="3" id="KW-0479">Metal-binding</keyword>
<dbReference type="PRINTS" id="PR01270">
    <property type="entry name" value="HDASUPER"/>
</dbReference>
<dbReference type="PANTHER" id="PTHR10625">
    <property type="entry name" value="HISTONE DEACETYLASE HDAC1-RELATED"/>
    <property type="match status" value="1"/>
</dbReference>
<keyword evidence="4" id="KW-0378">Hydrolase</keyword>
<organism evidence="7 8">
    <name type="scientific">Phreatobacter stygius</name>
    <dbReference type="NCBI Taxonomy" id="1940610"/>
    <lineage>
        <taxon>Bacteria</taxon>
        <taxon>Pseudomonadati</taxon>
        <taxon>Pseudomonadota</taxon>
        <taxon>Alphaproteobacteria</taxon>
        <taxon>Hyphomicrobiales</taxon>
        <taxon>Phreatobacteraceae</taxon>
        <taxon>Phreatobacter</taxon>
    </lineage>
</organism>
<dbReference type="EMBL" id="CP039690">
    <property type="protein sequence ID" value="QCI64539.1"/>
    <property type="molecule type" value="Genomic_DNA"/>
</dbReference>
<dbReference type="GO" id="GO:0016787">
    <property type="term" value="F:hydrolase activity"/>
    <property type="evidence" value="ECO:0007669"/>
    <property type="project" value="UniProtKB-KW"/>
</dbReference>
<dbReference type="AlphaFoldDB" id="A0A4D7AUJ5"/>
<sequence>MQVVWSAHQMKHAGTRFVRAGQFAPSPEVPERAEFILKAVGARGHTVVSPKDLGLAPILAAHDADFVAFLQTAHATWTSFAGIDAIAMPNVHPRGPHARRPAGPVGLLGWYTGDMACEITADTWTAVYDSAQAAANAARWTAERRETTYALCRPPGHHAGHDRAMGFCYLNNAAIAAEELRRSFARVAILDVDVHHGNGTQDMFYDRGDVFFASIHGDPSHYYPFFWGYPDQTGTGAGAGATLNVPFPAGSGDGPFLDALAVALDGIGRFAPQALVLSLGVDASIHDPHGRHAVSDGGFRRMAERVAALKLPTVIVQEGGYASAELGTIVADIIDILA</sequence>
<evidence type="ECO:0000256" key="2">
    <source>
        <dbReference type="ARBA" id="ARBA00005947"/>
    </source>
</evidence>
<evidence type="ECO:0000256" key="4">
    <source>
        <dbReference type="ARBA" id="ARBA00022801"/>
    </source>
</evidence>
<evidence type="ECO:0000259" key="6">
    <source>
        <dbReference type="Pfam" id="PF00850"/>
    </source>
</evidence>
<dbReference type="GO" id="GO:0046872">
    <property type="term" value="F:metal ion binding"/>
    <property type="evidence" value="ECO:0007669"/>
    <property type="project" value="UniProtKB-KW"/>
</dbReference>
<feature type="domain" description="Histone deacetylase" evidence="6">
    <location>
        <begin position="27"/>
        <end position="335"/>
    </location>
</feature>
<comment type="cofactor">
    <cofactor evidence="1">
        <name>Zn(2+)</name>
        <dbReference type="ChEBI" id="CHEBI:29105"/>
    </cofactor>
</comment>
<accession>A0A4D7AUJ5</accession>
<dbReference type="Gene3D" id="3.40.800.20">
    <property type="entry name" value="Histone deacetylase domain"/>
    <property type="match status" value="1"/>
</dbReference>
<dbReference type="KEGG" id="pstg:E8M01_10030"/>
<keyword evidence="8" id="KW-1185">Reference proteome</keyword>
<dbReference type="GO" id="GO:0040029">
    <property type="term" value="P:epigenetic regulation of gene expression"/>
    <property type="evidence" value="ECO:0007669"/>
    <property type="project" value="TreeGrafter"/>
</dbReference>
<dbReference type="SUPFAM" id="SSF52768">
    <property type="entry name" value="Arginase/deacetylase"/>
    <property type="match status" value="1"/>
</dbReference>
<evidence type="ECO:0000256" key="3">
    <source>
        <dbReference type="ARBA" id="ARBA00022723"/>
    </source>
</evidence>
<evidence type="ECO:0000313" key="8">
    <source>
        <dbReference type="Proteomes" id="UP000298781"/>
    </source>
</evidence>
<dbReference type="InterPro" id="IPR023801">
    <property type="entry name" value="His_deacetylse_dom"/>
</dbReference>
<evidence type="ECO:0000256" key="5">
    <source>
        <dbReference type="ARBA" id="ARBA00022833"/>
    </source>
</evidence>
<dbReference type="PANTHER" id="PTHR10625:SF17">
    <property type="entry name" value="HISTONE DEACETYLASE 8"/>
    <property type="match status" value="1"/>
</dbReference>
<dbReference type="InterPro" id="IPR023696">
    <property type="entry name" value="Ureohydrolase_dom_sf"/>
</dbReference>
<keyword evidence="5" id="KW-0862">Zinc</keyword>
<dbReference type="Pfam" id="PF00850">
    <property type="entry name" value="Hist_deacetyl"/>
    <property type="match status" value="1"/>
</dbReference>
<dbReference type="InterPro" id="IPR000286">
    <property type="entry name" value="HDACs"/>
</dbReference>
<dbReference type="Proteomes" id="UP000298781">
    <property type="component" value="Chromosome"/>
</dbReference>
<evidence type="ECO:0000313" key="7">
    <source>
        <dbReference type="EMBL" id="QCI64539.1"/>
    </source>
</evidence>
<dbReference type="CDD" id="cd10001">
    <property type="entry name" value="HDAC_classII_APAH"/>
    <property type="match status" value="1"/>
</dbReference>
<comment type="similarity">
    <text evidence="2">Belongs to the histone deacetylase family.</text>
</comment>